<accession>A0ACC5ZDI1</accession>
<reference evidence="1" key="1">
    <citation type="submission" date="2020-02" db="EMBL/GenBank/DDBJ databases">
        <title>Genome sequencing of the panga catfish, Pangasius djambal.</title>
        <authorList>
            <person name="Wen M."/>
            <person name="Zahm M."/>
            <person name="Roques C."/>
            <person name="Cabau C."/>
            <person name="Klopp C."/>
            <person name="Donnadieu C."/>
            <person name="Jouanno E."/>
            <person name="Avarre J.-C."/>
            <person name="Campet M."/>
            <person name="Ha T."/>
            <person name="Dugue R."/>
            <person name="Lampietro C."/>
            <person name="Louis A."/>
            <person name="Herpin A."/>
            <person name="Echchiki A."/>
            <person name="Berthelot C."/>
            <person name="Parey E."/>
            <person name="Roest-Crollius H."/>
            <person name="Braasch I."/>
            <person name="Postlethwait J.H."/>
            <person name="Bobe J."/>
            <person name="Montfort J."/>
            <person name="Bouchez O."/>
            <person name="Begum T."/>
            <person name="Schartl M."/>
            <person name="Gustiano R."/>
            <person name="Guiguen Y."/>
        </authorList>
    </citation>
    <scope>NUCLEOTIDE SEQUENCE</scope>
    <source>
        <strain evidence="1">Pdj_M5554</strain>
    </source>
</reference>
<evidence type="ECO:0000313" key="1">
    <source>
        <dbReference type="EMBL" id="MCJ8745833.1"/>
    </source>
</evidence>
<sequence>MQLRQGTLLMVFLLLEFSALVWSHTPHQMDMRDGDVHRLPCVSEKTTVMCRLSEAYLQGSQTTLLEVVAGQMVQVHLSSISLENSTQCLWEQRGTSNLLVLESFERGMDGMYTVVCGNSKAANISVHIHSSASGPSVPQLTVSGGEDYTTHFLCVSEGNPKPTIVWYENEKRIR</sequence>
<keyword evidence="2" id="KW-1185">Reference proteome</keyword>
<protein>
    <submittedName>
        <fullName evidence="1">Uncharacterized protein</fullName>
    </submittedName>
</protein>
<proteinExistence type="predicted"/>
<dbReference type="EMBL" id="CM040996">
    <property type="protein sequence ID" value="MCJ8745833.1"/>
    <property type="molecule type" value="Genomic_DNA"/>
</dbReference>
<dbReference type="Proteomes" id="UP000830395">
    <property type="component" value="Chromosome 22"/>
</dbReference>
<comment type="caution">
    <text evidence="1">The sequence shown here is derived from an EMBL/GenBank/DDBJ whole genome shotgun (WGS) entry which is preliminary data.</text>
</comment>
<organism evidence="1 2">
    <name type="scientific">Pangasius djambal</name>
    <dbReference type="NCBI Taxonomy" id="1691987"/>
    <lineage>
        <taxon>Eukaryota</taxon>
        <taxon>Metazoa</taxon>
        <taxon>Chordata</taxon>
        <taxon>Craniata</taxon>
        <taxon>Vertebrata</taxon>
        <taxon>Euteleostomi</taxon>
        <taxon>Actinopterygii</taxon>
        <taxon>Neopterygii</taxon>
        <taxon>Teleostei</taxon>
        <taxon>Ostariophysi</taxon>
        <taxon>Siluriformes</taxon>
        <taxon>Pangasiidae</taxon>
        <taxon>Pangasius</taxon>
    </lineage>
</organism>
<gene>
    <name evidence="1" type="ORF">PDJAM_G00134910</name>
</gene>
<name>A0ACC5ZDI1_9TELE</name>
<evidence type="ECO:0000313" key="2">
    <source>
        <dbReference type="Proteomes" id="UP000830395"/>
    </source>
</evidence>